<keyword evidence="5" id="KW-1185">Reference proteome</keyword>
<dbReference type="InterPro" id="IPR002780">
    <property type="entry name" value="Hyd_form_HypD"/>
</dbReference>
<dbReference type="InterPro" id="IPR042244">
    <property type="entry name" value="HypD_2_sf"/>
</dbReference>
<evidence type="ECO:0000256" key="1">
    <source>
        <dbReference type="ARBA" id="ARBA00007888"/>
    </source>
</evidence>
<protein>
    <submittedName>
        <fullName evidence="4">Hydrogenase formation protein HypD</fullName>
    </submittedName>
</protein>
<evidence type="ECO:0000256" key="2">
    <source>
        <dbReference type="ARBA" id="ARBA00022723"/>
    </source>
</evidence>
<dbReference type="Gene3D" id="3.40.50.11740">
    <property type="entry name" value="HypD, alpha/beta domain 2"/>
    <property type="match status" value="2"/>
</dbReference>
<dbReference type="PANTHER" id="PTHR30149:SF0">
    <property type="entry name" value="HYDROGENASE MATURATION FACTOR HYPD"/>
    <property type="match status" value="1"/>
</dbReference>
<dbReference type="Gene3D" id="6.10.20.100">
    <property type="match status" value="1"/>
</dbReference>
<reference evidence="4 5" key="1">
    <citation type="submission" date="2022-11" db="EMBL/GenBank/DDBJ databases">
        <title>The characterization of three novel Bacteroidetes species and genomic analysis of their roles in tidal elemental geochemical cycles.</title>
        <authorList>
            <person name="Ma K.-J."/>
        </authorList>
    </citation>
    <scope>NUCLEOTIDE SEQUENCE [LARGE SCALE GENOMIC DNA]</scope>
    <source>
        <strain evidence="4 5">M82</strain>
    </source>
</reference>
<name>A0ABT3RD13_9BACT</name>
<dbReference type="PIRSF" id="PIRSF005622">
    <property type="entry name" value="Hydrgn_mat_hypD"/>
    <property type="match status" value="1"/>
</dbReference>
<gene>
    <name evidence="4" type="primary">hypD</name>
    <name evidence="4" type="ORF">OO017_07240</name>
</gene>
<dbReference type="RefSeq" id="WP_266051793.1">
    <property type="nucleotide sequence ID" value="NZ_JAPFQO010000003.1"/>
</dbReference>
<comment type="caution">
    <text evidence="4">The sequence shown here is derived from an EMBL/GenBank/DDBJ whole genome shotgun (WGS) entry which is preliminary data.</text>
</comment>
<dbReference type="PANTHER" id="PTHR30149">
    <property type="entry name" value="HYDROGENASE PROTEIN ASSEMBLY PROTEIN HYPD"/>
    <property type="match status" value="1"/>
</dbReference>
<evidence type="ECO:0000256" key="3">
    <source>
        <dbReference type="ARBA" id="ARBA00023004"/>
    </source>
</evidence>
<keyword evidence="2" id="KW-0479">Metal-binding</keyword>
<comment type="similarity">
    <text evidence="1">Belongs to the HypD family.</text>
</comment>
<dbReference type="EMBL" id="JAPFQO010000003">
    <property type="protein sequence ID" value="MCX2739733.1"/>
    <property type="molecule type" value="Genomic_DNA"/>
</dbReference>
<proteinExistence type="inferred from homology"/>
<evidence type="ECO:0000313" key="5">
    <source>
        <dbReference type="Proteomes" id="UP001207228"/>
    </source>
</evidence>
<dbReference type="Pfam" id="PF01924">
    <property type="entry name" value="HypD"/>
    <property type="match status" value="1"/>
</dbReference>
<sequence length="368" mass="40091">MKYISEYRNAGVVKKLLAEIEATVTRAWMLMEVCGGQTHSLVKNGILNMLPDKITMVHGPGCPVCVTPKSMIDQAVALALRQDVIMCSFGDMVRVPGSSKSLMQARSEGGNLRVVYSPLDAIKIARENPDKEVIFFAVGFETTAPANALAVLQAAKLNLNNFSVLVSHVLVPPAMEAILSDEFNTINGFLGAGHVCSVMGLHEYYPLAEKYKIPIVVTGFEPVDLLEGILMAVRQLEAGIATVENQYARVVRNTGNLQAQAVIQEVFKVADREWRGIGVIPQSGYKVREKYQLFDAEHKFSETKNIKVQELDAGCIAGEILRGIKKPVQCPHFGKGCTPLNPLGAPMVSSEGACAAYFHFSQAYETTS</sequence>
<organism evidence="4 5">
    <name type="scientific">Pontibacter anaerobius</name>
    <dbReference type="NCBI Taxonomy" id="2993940"/>
    <lineage>
        <taxon>Bacteria</taxon>
        <taxon>Pseudomonadati</taxon>
        <taxon>Bacteroidota</taxon>
        <taxon>Cytophagia</taxon>
        <taxon>Cytophagales</taxon>
        <taxon>Hymenobacteraceae</taxon>
        <taxon>Pontibacter</taxon>
    </lineage>
</organism>
<dbReference type="NCBIfam" id="TIGR00075">
    <property type="entry name" value="hypD"/>
    <property type="match status" value="1"/>
</dbReference>
<keyword evidence="3" id="KW-0408">Iron</keyword>
<dbReference type="InterPro" id="IPR042243">
    <property type="entry name" value="HypD_1"/>
</dbReference>
<dbReference type="Proteomes" id="UP001207228">
    <property type="component" value="Unassembled WGS sequence"/>
</dbReference>
<evidence type="ECO:0000313" key="4">
    <source>
        <dbReference type="EMBL" id="MCX2739733.1"/>
    </source>
</evidence>
<accession>A0ABT3RD13</accession>